<dbReference type="EMBL" id="VZBQ01000011">
    <property type="protein sequence ID" value="MQN88559.1"/>
    <property type="molecule type" value="Genomic_DNA"/>
</dbReference>
<evidence type="ECO:0000313" key="2">
    <source>
        <dbReference type="Proteomes" id="UP000420635"/>
    </source>
</evidence>
<reference evidence="2" key="1">
    <citation type="submission" date="2019-09" db="EMBL/GenBank/DDBJ databases">
        <title>Distinct polysaccharide growth profiles of human intestinal Prevotella copri isolates.</title>
        <authorList>
            <person name="Fehlner-Peach H."/>
            <person name="Magnabosco C."/>
            <person name="Raghavan V."/>
            <person name="Scher J.U."/>
            <person name="Tett A."/>
            <person name="Cox L.M."/>
            <person name="Gottsegen C."/>
            <person name="Watters A."/>
            <person name="Wiltshire- Gordon J.D."/>
            <person name="Segata N."/>
            <person name="Bonneau R."/>
            <person name="Littman D.R."/>
        </authorList>
    </citation>
    <scope>NUCLEOTIDE SEQUENCE [LARGE SCALE GENOMIC DNA]</scope>
    <source>
        <strain evidence="2">iP54</strain>
    </source>
</reference>
<protein>
    <submittedName>
        <fullName evidence="1">Uncharacterized protein</fullName>
    </submittedName>
</protein>
<comment type="caution">
    <text evidence="1">The sequence shown here is derived from an EMBL/GenBank/DDBJ whole genome shotgun (WGS) entry which is preliminary data.</text>
</comment>
<proteinExistence type="predicted"/>
<dbReference type="Proteomes" id="UP000420635">
    <property type="component" value="Unassembled WGS sequence"/>
</dbReference>
<dbReference type="AlphaFoldDB" id="A0A646HLE0"/>
<name>A0A646HLE0_9BACT</name>
<gene>
    <name evidence="1" type="ORF">F7D59_01410</name>
</gene>
<sequence length="70" mass="7702">MKIPKIIQEKADKEGWNSVGFIGKRRGKDAFAVGYVDENGEAVPTGLPVIYLFDGKTVETVYGEEALELL</sequence>
<dbReference type="RefSeq" id="WP_153114106.1">
    <property type="nucleotide sequence ID" value="NZ_VZAS01000183.1"/>
</dbReference>
<organism evidence="1 2">
    <name type="scientific">Segatella copri</name>
    <dbReference type="NCBI Taxonomy" id="165179"/>
    <lineage>
        <taxon>Bacteria</taxon>
        <taxon>Pseudomonadati</taxon>
        <taxon>Bacteroidota</taxon>
        <taxon>Bacteroidia</taxon>
        <taxon>Bacteroidales</taxon>
        <taxon>Prevotellaceae</taxon>
        <taxon>Segatella</taxon>
    </lineage>
</organism>
<accession>A0A646HLE0</accession>
<evidence type="ECO:0000313" key="1">
    <source>
        <dbReference type="EMBL" id="MQN88559.1"/>
    </source>
</evidence>